<evidence type="ECO:0000313" key="6">
    <source>
        <dbReference type="Proteomes" id="UP000076078"/>
    </source>
</evidence>
<dbReference type="InParanoid" id="A0A151ZS78"/>
<dbReference type="GO" id="GO:0000423">
    <property type="term" value="P:mitophagy"/>
    <property type="evidence" value="ECO:0007669"/>
    <property type="project" value="TreeGrafter"/>
</dbReference>
<dbReference type="InterPro" id="IPR007243">
    <property type="entry name" value="Atg6/Beclin"/>
</dbReference>
<organism evidence="5 6">
    <name type="scientific">Tieghemostelium lacteum</name>
    <name type="common">Slime mold</name>
    <name type="synonym">Dictyostelium lacteum</name>
    <dbReference type="NCBI Taxonomy" id="361077"/>
    <lineage>
        <taxon>Eukaryota</taxon>
        <taxon>Amoebozoa</taxon>
        <taxon>Evosea</taxon>
        <taxon>Eumycetozoa</taxon>
        <taxon>Dictyostelia</taxon>
        <taxon>Dictyosteliales</taxon>
        <taxon>Raperosteliaceae</taxon>
        <taxon>Tieghemostelium</taxon>
    </lineage>
</organism>
<evidence type="ECO:0000259" key="4">
    <source>
        <dbReference type="Pfam" id="PF04111"/>
    </source>
</evidence>
<dbReference type="GO" id="GO:0000407">
    <property type="term" value="C:phagophore assembly site"/>
    <property type="evidence" value="ECO:0007669"/>
    <property type="project" value="TreeGrafter"/>
</dbReference>
<dbReference type="GO" id="GO:0030674">
    <property type="term" value="F:protein-macromolecule adaptor activity"/>
    <property type="evidence" value="ECO:0007669"/>
    <property type="project" value="TreeGrafter"/>
</dbReference>
<evidence type="ECO:0000256" key="3">
    <source>
        <dbReference type="SAM" id="MobiDB-lite"/>
    </source>
</evidence>
<keyword evidence="6" id="KW-1185">Reference proteome</keyword>
<comment type="similarity">
    <text evidence="1">Belongs to the beclin family.</text>
</comment>
<dbReference type="GO" id="GO:0045324">
    <property type="term" value="P:late endosome to vacuole transport"/>
    <property type="evidence" value="ECO:0007669"/>
    <property type="project" value="TreeGrafter"/>
</dbReference>
<dbReference type="Pfam" id="PF04111">
    <property type="entry name" value="APG6"/>
    <property type="match status" value="1"/>
</dbReference>
<evidence type="ECO:0000256" key="2">
    <source>
        <dbReference type="SAM" id="Coils"/>
    </source>
</evidence>
<feature type="domain" description="Atg6 BARA" evidence="4">
    <location>
        <begin position="1108"/>
        <end position="1273"/>
    </location>
</feature>
<feature type="compositionally biased region" description="Low complexity" evidence="3">
    <location>
        <begin position="57"/>
        <end position="78"/>
    </location>
</feature>
<feature type="region of interest" description="Disordered" evidence="3">
    <location>
        <begin position="102"/>
        <end position="137"/>
    </location>
</feature>
<accession>A0A151ZS78</accession>
<dbReference type="Gene3D" id="1.10.418.40">
    <property type="entry name" value="Autophagy protein 6/Beclin 1"/>
    <property type="match status" value="1"/>
</dbReference>
<dbReference type="InterPro" id="IPR038274">
    <property type="entry name" value="Atg6/Beclin_C_sf"/>
</dbReference>
<dbReference type="Proteomes" id="UP000076078">
    <property type="component" value="Unassembled WGS sequence"/>
</dbReference>
<evidence type="ECO:0000313" key="5">
    <source>
        <dbReference type="EMBL" id="KYQ96780.1"/>
    </source>
</evidence>
<dbReference type="PANTHER" id="PTHR12768">
    <property type="entry name" value="BECLIN 1"/>
    <property type="match status" value="1"/>
</dbReference>
<dbReference type="GO" id="GO:0034271">
    <property type="term" value="C:phosphatidylinositol 3-kinase complex, class III, type I"/>
    <property type="evidence" value="ECO:0007669"/>
    <property type="project" value="TreeGrafter"/>
</dbReference>
<dbReference type="FunCoup" id="A0A151ZS78">
    <property type="interactions" value="390"/>
</dbReference>
<feature type="region of interest" description="Disordered" evidence="3">
    <location>
        <begin position="55"/>
        <end position="83"/>
    </location>
</feature>
<feature type="compositionally biased region" description="Low complexity" evidence="3">
    <location>
        <begin position="121"/>
        <end position="137"/>
    </location>
</feature>
<dbReference type="InterPro" id="IPR040455">
    <property type="entry name" value="Atg6_BARA"/>
</dbReference>
<feature type="coiled-coil region" evidence="2">
    <location>
        <begin position="1256"/>
        <end position="1286"/>
    </location>
</feature>
<protein>
    <submittedName>
        <fullName evidence="5">Autophagy protein 6</fullName>
    </submittedName>
</protein>
<reference evidence="5 6" key="1">
    <citation type="submission" date="2015-12" db="EMBL/GenBank/DDBJ databases">
        <title>Dictyostelia acquired genes for synthesis and detection of signals that induce cell-type specialization by lateral gene transfer from prokaryotes.</title>
        <authorList>
            <person name="Gloeckner G."/>
            <person name="Schaap P."/>
        </authorList>
    </citation>
    <scope>NUCLEOTIDE SEQUENCE [LARGE SCALE GENOMIC DNA]</scope>
    <source>
        <strain evidence="5 6">TK</strain>
    </source>
</reference>
<keyword evidence="2" id="KW-0175">Coiled coil</keyword>
<dbReference type="STRING" id="361077.A0A151ZS78"/>
<comment type="caution">
    <text evidence="5">The sequence shown here is derived from an EMBL/GenBank/DDBJ whole genome shotgun (WGS) entry which is preliminary data.</text>
</comment>
<dbReference type="EMBL" id="LODT01000021">
    <property type="protein sequence ID" value="KYQ96780.1"/>
    <property type="molecule type" value="Genomic_DNA"/>
</dbReference>
<dbReference type="OrthoDB" id="20368at2759"/>
<dbReference type="PROSITE" id="PS51257">
    <property type="entry name" value="PROKAR_LIPOPROTEIN"/>
    <property type="match status" value="1"/>
</dbReference>
<feature type="coiled-coil region" evidence="2">
    <location>
        <begin position="951"/>
        <end position="985"/>
    </location>
</feature>
<gene>
    <name evidence="5" type="ORF">DLAC_04079</name>
</gene>
<proteinExistence type="inferred from homology"/>
<name>A0A151ZS78_TIELA</name>
<evidence type="ECO:0000256" key="1">
    <source>
        <dbReference type="ARBA" id="ARBA00005965"/>
    </source>
</evidence>
<dbReference type="PANTHER" id="PTHR12768:SF7">
    <property type="entry name" value="BECLIN-1-LIKE PROTEIN A"/>
    <property type="match status" value="1"/>
</dbReference>
<sequence>MNKGDSNSKNIGSGGGSGACTSNWVLLSEEGDPRVYGNTNNSMSDSIIKEYHSEPINTQSNSRTSTTNSTVFSNISTSQPTPNTLLDYQPINNYIHKSNSSVQLHSDYSSQIPSSPPPTTSPSHFQQQQPSTSTTISGSMKFITIDNRSSKVIYVIVSPTPITIPPLQNAPTSSSQGSNLKSSGKFTQETLFSPPSVSSSASSSRSLLALKEIIPTLHNRKINISNMLETFSNISSPPTTPNTKVYVSIFCSQINSNSHNSSTVGYSVLVASKQYEYNTTISVKDSVQSVKNISDQEFNILFHQSSNSSISSSLQSQIDSSSNGISSPLFNRSLDKIPQHSSSTMLNSSRPCDHSDIIVNGAMLAYEHEITELSLDREFLQQYKLQNSIISIYPETQDQLTKNIENYSEYEGIMTEYNSILTQLSVELSNTNITTSSNNNNNNNNNNNSNSIIKYLLNDIVSLLDRILIFNRELDSSLFNRIGNNIKIMFDHLNIIKKDLIQCDGNMSNMTNENTSESQNSNNSNNQNNIAFNGLFVCYNHFILYNDRPSKQVIFRFLYSIVPMSYQPNLITDSFRNYLTLSKSNPIPFGVEWKLTLKTSHFTPIIRYNDILLKNISLCIDHPTFPSQQVYRLSQPIIINDDNHFIQSVYNFFQDLYSLSLRDDRYYLEYLIGNIKFIYSIIPKKNRNLTSIEIEKLMIFIKKNSIFLKEVIPKFIKNLYFDPYFYYFWNNDLLHLLINNKEGTNSNHELLLLLNNNESSFLISFDERSFYIHYNSKPISSPKINSSSNNLNNNNNSNSLQFNIKSENFETLQTLINFINSKDFQTVILSTSISKDLNTMTVQSLKEMLQRFSLVGGANQNLNSSMSSLPSLSTSLTASVFGSSSSNIKPPYATPTSQATKLLCGSCLSRFKLILEEFDQEETNESIIYKDYIESYEQHRQDIQNASTGYQQDLQDEILEMDKELQDLEQEELQLIQEYIQIEKQLKENFNTREELEKIYNGIKEEERLHYDNVNVYYQRYFALQTEKDQWDSYWQSVQSEFDRVSKIDIYRTTFDITFERFGASDQYIGCINDLKLGILSNSNTPSTSSSIMTTSTSVSNNNNISASTTENKIDWEELNNALGETVLLLYFLAKHLDFEFSYKLIPMGNKSLIELVNSSDAMSGSISGSTANPSNKTTYPLYGSEAVRFSASFLWFTTSSDSKFDNGMEALLTCVNELCVETQLHFGYIIQKDKIGDANRMCSIRTAGNSEHNWSNALKFMLENLKRILDNLQNLRNNNNNKRKK</sequence>
<dbReference type="GO" id="GO:0043548">
    <property type="term" value="F:phosphatidylinositol 3-kinase binding"/>
    <property type="evidence" value="ECO:0007669"/>
    <property type="project" value="TreeGrafter"/>
</dbReference>
<dbReference type="OMA" id="KLIPMGN"/>
<dbReference type="GO" id="GO:0006995">
    <property type="term" value="P:cellular response to nitrogen starvation"/>
    <property type="evidence" value="ECO:0007669"/>
    <property type="project" value="TreeGrafter"/>
</dbReference>
<dbReference type="GO" id="GO:0000045">
    <property type="term" value="P:autophagosome assembly"/>
    <property type="evidence" value="ECO:0007669"/>
    <property type="project" value="TreeGrafter"/>
</dbReference>
<dbReference type="GO" id="GO:0034272">
    <property type="term" value="C:phosphatidylinositol 3-kinase complex, class III, type II"/>
    <property type="evidence" value="ECO:0007669"/>
    <property type="project" value="TreeGrafter"/>
</dbReference>
<dbReference type="CDD" id="cd22265">
    <property type="entry name" value="UDM1_RNF168"/>
    <property type="match status" value="1"/>
</dbReference>